<accession>A0ABY3XG43</accession>
<reference evidence="1 2" key="1">
    <citation type="submission" date="2022-03" db="EMBL/GenBank/DDBJ databases">
        <title>Complete genome sequence of Lysobacter capsici VKM B-2533 and Lysobacter gummosus 10.1.1, promising sources of lytic agents.</title>
        <authorList>
            <person name="Tarlachkov S.V."/>
            <person name="Kudryakova I.V."/>
            <person name="Afoshin A.S."/>
            <person name="Leontyevskaya E.A."/>
            <person name="Leontyevskaya N.V."/>
        </authorList>
    </citation>
    <scope>NUCLEOTIDE SEQUENCE [LARGE SCALE GENOMIC DNA]</scope>
    <source>
        <strain evidence="1 2">10.1.1</strain>
    </source>
</reference>
<dbReference type="EMBL" id="CP093547">
    <property type="protein sequence ID" value="UNP30614.1"/>
    <property type="molecule type" value="Genomic_DNA"/>
</dbReference>
<evidence type="ECO:0000313" key="2">
    <source>
        <dbReference type="Proteomes" id="UP000829194"/>
    </source>
</evidence>
<evidence type="ECO:0000313" key="1">
    <source>
        <dbReference type="EMBL" id="UNP30614.1"/>
    </source>
</evidence>
<dbReference type="RefSeq" id="WP_148648749.1">
    <property type="nucleotide sequence ID" value="NZ_CP011131.1"/>
</dbReference>
<evidence type="ECO:0008006" key="3">
    <source>
        <dbReference type="Google" id="ProtNLM"/>
    </source>
</evidence>
<dbReference type="Proteomes" id="UP000829194">
    <property type="component" value="Chromosome"/>
</dbReference>
<gene>
    <name evidence="1" type="ORF">MOV92_04940</name>
</gene>
<proteinExistence type="predicted"/>
<keyword evidence="2" id="KW-1185">Reference proteome</keyword>
<organism evidence="1 2">
    <name type="scientific">Lysobacter gummosus</name>
    <dbReference type="NCBI Taxonomy" id="262324"/>
    <lineage>
        <taxon>Bacteria</taxon>
        <taxon>Pseudomonadati</taxon>
        <taxon>Pseudomonadota</taxon>
        <taxon>Gammaproteobacteria</taxon>
        <taxon>Lysobacterales</taxon>
        <taxon>Lysobacteraceae</taxon>
        <taxon>Lysobacter</taxon>
    </lineage>
</organism>
<protein>
    <recommendedName>
        <fullName evidence="3">Secreted protein</fullName>
    </recommendedName>
</protein>
<name>A0ABY3XG43_9GAMM</name>
<sequence length="111" mass="12353">MNIITNIAVMILVLISSVPLRLAAGEPPDRLIKAADVAISSYSKNISERHTTPGADGDYMRNIHSYNIGISQNSRYFVFVFLPRNKNFSGGGGEVWVSKENMRVEKTANYF</sequence>